<keyword evidence="8" id="KW-1185">Reference proteome</keyword>
<keyword evidence="3 5" id="KW-0347">Helicase</keyword>
<dbReference type="PROSITE" id="PS51198">
    <property type="entry name" value="UVRD_HELICASE_ATP_BIND"/>
    <property type="match status" value="1"/>
</dbReference>
<keyword evidence="1 5" id="KW-0547">Nucleotide-binding</keyword>
<evidence type="ECO:0000256" key="2">
    <source>
        <dbReference type="ARBA" id="ARBA00022801"/>
    </source>
</evidence>
<feature type="domain" description="UvrD-like helicase ATP-binding" evidence="6">
    <location>
        <begin position="136"/>
        <end position="487"/>
    </location>
</feature>
<feature type="binding site" evidence="5">
    <location>
        <begin position="157"/>
        <end position="164"/>
    </location>
    <ligand>
        <name>ATP</name>
        <dbReference type="ChEBI" id="CHEBI:30616"/>
    </ligand>
</feature>
<sequence length="816" mass="97273">MQEYEASKFNMSSMRAGVSVREIKHNKNGLRIFKLRINKGDRLLFTFDTMRIRPEYRQSIIFLDYCHHDDQAMQGRTIGLHSQDVLEYEPIEERIELEIDQRYADFDYDPNRVITRVMDVQTMAQLLDDREDRAVYYLNDEQFACLKEQDAPTFIFGSAGSGKTTINIHKAFILATQPMNIGYFTYSNYLVEDAKKLFHKIIEQSPEYRADDLIRRVNFHPLNEYMSATINQYNVVTYEQFRTWIIERQPLLLRQLDLPIYDIWKEIRGLIKGMIPKEWLTYRVNIHQKKIPMDLVDVLIQKGLAKRSGDDLQLQAEKLYAAKARFLDAYETRAILLMHELLDEYLLTHPMIDENIYYALDEQYCVYSRQSREWLYELTLRYQAFLQETGLLDENDLAREFLKKVSQKEMALFDFVIADEIQDLTEIQIYCLIRLAKNKNQLLFSGDINQTIRPTYFHTGRIESLLKTSNTHLGFIKHQLIKNYRSTKEVVDLANQVVDLRVEHLGRQKKHDYHEVAVREAKHSIYYFNPAQPKEVMRLLETAIQRHYVAIVVPNEAEKRNFQQLTQLKGAIFTVEEIKGIEKDYIICYNVMSYYHKEWERILTTDVKYQNQYRYYFNLLYVALTRARHHLCFIEERVPSLLFEYFRPHFLMFEAFDEAELKLNQISTDNEFYKEAKRYEAHELYEQAILEYERSNLAGADQDVKRCRALMLNKEGHHLEAGHALMQLKAYELAAKCYRQAQNQLLYLKARVFSDIPFQTLKAEFEQEGIDLVSFVYDREEPISWVKRFNRLYMKYVFEQMKGINRMIDTIEKMKG</sequence>
<dbReference type="Gene3D" id="3.40.50.300">
    <property type="entry name" value="P-loop containing nucleotide triphosphate hydrolases"/>
    <property type="match status" value="3"/>
</dbReference>
<evidence type="ECO:0000256" key="1">
    <source>
        <dbReference type="ARBA" id="ARBA00022741"/>
    </source>
</evidence>
<dbReference type="PANTHER" id="PTHR11070:SF2">
    <property type="entry name" value="ATP-DEPENDENT DNA HELICASE SRS2"/>
    <property type="match status" value="1"/>
</dbReference>
<dbReference type="SUPFAM" id="SSF52540">
    <property type="entry name" value="P-loop containing nucleoside triphosphate hydrolases"/>
    <property type="match status" value="1"/>
</dbReference>
<dbReference type="InterPro" id="IPR027417">
    <property type="entry name" value="P-loop_NTPase"/>
</dbReference>
<protein>
    <recommendedName>
        <fullName evidence="6">UvrD-like helicase ATP-binding domain-containing protein</fullName>
    </recommendedName>
</protein>
<name>A0ABM8INR9_9FIRM</name>
<dbReference type="InterPro" id="IPR000212">
    <property type="entry name" value="DNA_helicase_UvrD/REP"/>
</dbReference>
<dbReference type="PANTHER" id="PTHR11070">
    <property type="entry name" value="UVRD / RECB / PCRA DNA HELICASE FAMILY MEMBER"/>
    <property type="match status" value="1"/>
</dbReference>
<evidence type="ECO:0000256" key="3">
    <source>
        <dbReference type="ARBA" id="ARBA00022806"/>
    </source>
</evidence>
<proteinExistence type="predicted"/>
<keyword evidence="4 5" id="KW-0067">ATP-binding</keyword>
<evidence type="ECO:0000313" key="8">
    <source>
        <dbReference type="Proteomes" id="UP001432099"/>
    </source>
</evidence>
<gene>
    <name evidence="7" type="ORF">T23_09520</name>
</gene>
<evidence type="ECO:0000256" key="4">
    <source>
        <dbReference type="ARBA" id="ARBA00022840"/>
    </source>
</evidence>
<evidence type="ECO:0000313" key="7">
    <source>
        <dbReference type="EMBL" id="BEH90850.1"/>
    </source>
</evidence>
<evidence type="ECO:0000259" key="6">
    <source>
        <dbReference type="PROSITE" id="PS51198"/>
    </source>
</evidence>
<evidence type="ECO:0000256" key="5">
    <source>
        <dbReference type="PROSITE-ProRule" id="PRU00560"/>
    </source>
</evidence>
<accession>A0ABM8INR9</accession>
<organism evidence="7 8">
    <name type="scientific">Turicibacter faecis</name>
    <dbReference type="NCBI Taxonomy" id="2963365"/>
    <lineage>
        <taxon>Bacteria</taxon>
        <taxon>Bacillati</taxon>
        <taxon>Bacillota</taxon>
        <taxon>Erysipelotrichia</taxon>
        <taxon>Erysipelotrichales</taxon>
        <taxon>Turicibacteraceae</taxon>
        <taxon>Turicibacter</taxon>
    </lineage>
</organism>
<reference evidence="7" key="1">
    <citation type="journal article" date="2024" name="Int. J. Syst. Evol. Microbiol.">
        <title>Turicibacter faecis sp. nov., isolated from faeces of heart failure mouse model.</title>
        <authorList>
            <person name="Imamura Y."/>
            <person name="Motooka D."/>
            <person name="Nakajima Y."/>
            <person name="Ito S."/>
            <person name="Kitakaze M."/>
            <person name="Iida T."/>
            <person name="Nakamura S."/>
        </authorList>
    </citation>
    <scope>NUCLEOTIDE SEQUENCE</scope>
    <source>
        <strain evidence="7">TC023</strain>
    </source>
</reference>
<dbReference type="InterPro" id="IPR014016">
    <property type="entry name" value="UvrD-like_ATP-bd"/>
</dbReference>
<dbReference type="Proteomes" id="UP001432099">
    <property type="component" value="Chromosome"/>
</dbReference>
<keyword evidence="2 5" id="KW-0378">Hydrolase</keyword>
<dbReference type="Pfam" id="PF00580">
    <property type="entry name" value="UvrD-helicase"/>
    <property type="match status" value="1"/>
</dbReference>
<dbReference type="EMBL" id="AP028127">
    <property type="protein sequence ID" value="BEH90850.1"/>
    <property type="molecule type" value="Genomic_DNA"/>
</dbReference>